<feature type="region of interest" description="Disordered" evidence="1">
    <location>
        <begin position="431"/>
        <end position="455"/>
    </location>
</feature>
<dbReference type="InterPro" id="IPR027417">
    <property type="entry name" value="P-loop_NTPase"/>
</dbReference>
<feature type="compositionally biased region" description="Polar residues" evidence="1">
    <location>
        <begin position="65"/>
        <end position="93"/>
    </location>
</feature>
<feature type="compositionally biased region" description="Polar residues" evidence="1">
    <location>
        <begin position="11"/>
        <end position="24"/>
    </location>
</feature>
<dbReference type="Pfam" id="PF14420">
    <property type="entry name" value="Clr5"/>
    <property type="match status" value="1"/>
</dbReference>
<dbReference type="Pfam" id="PF00004">
    <property type="entry name" value="AAA"/>
    <property type="match status" value="1"/>
</dbReference>
<dbReference type="PANTHER" id="PTHR46411">
    <property type="entry name" value="FAMILY ATPASE, PUTATIVE-RELATED"/>
    <property type="match status" value="1"/>
</dbReference>
<dbReference type="EMBL" id="JAAMPI010000122">
    <property type="protein sequence ID" value="KAF4635385.1"/>
    <property type="molecule type" value="Genomic_DNA"/>
</dbReference>
<sequence>MFDPWDPANLVGSNGSPNSQYIPTSPTSQYLSSLLASVDATSGVNQAGSAVPDFMDFIALRRSQTRSVGSGNSPRLTGNQTPFTNLQPQSAISNRHPLSPIVVNNCPPPPPPDQDSRQDQDTQKTQPSLSRSSRFSNLQWDCHRAKIKELFMDDDKSLDETMKFMEENFSFGPSRKQYNTKLKQWGFIKNISGTTASWMVNKAKARKRQGLETEFLIGGKPWTMGRIERSAKRAKLEGGVPAEITVSYSTPIKDPLHTSKASSTRWTPSQNFHPAKPTFFHLKWDGKSKADLEYIYEKAQGFARIGSFDEAEDGYLQTLRGYEGLLSPTHEDTIEVAYELAEFYARNDRMDDADNVIEWMGDKHLERWPVGHKKMRMHLIRVADMLHGWSRVDDAVSVISRASNMFEKSFQPPSTDPAMFPDLQHSRLHPARDERQKSVHFAGGDPPTQEDEDTSTQIDYAVILAMVRARAKDDEAEACLLSLLEQCEKQPEKLSVQILEARGALVDLYNLLDKPDSVDEALSQIGKSFWGVFKSEVKKTQLLLETAIEVVGLLVKANRCSEAEPMLAKIEVDVVQAFGDDNEVTISILIQIGKLFQAEKRWQCARPRFEQALAASMTAYGLESTMTKRLEDVLEKKTYIMPIPRFEEVRQLTAVRRPRSHCLGHELGYVHGPGAAAASDQFASLGKPKPRGKDAGSKDTTGRRCEMKTYEVRYNSKGERRTLEVGIRPNGLERNFDEIYAFNLTRFYDKFQDLEKTQLGIRSPYVKKALQQVIVRYPGVEFHSKVITMDNPPKCIFHYRKELQEYGSTLESETHAEHLIFLLEFMYQTLAPETERWYNLMELKGVSPSLDFSSLWMAFRPGSHVYTRTDGIDRVLRLEDITRCECPNPFCWRRKWSIRANEISFDGTEYGYETLHFSIYPFEGFVALDQLKIFPLEYHPKKEELTATLVERGRKFISLQGTHYRYYDGVADALSPWRLNTLFGEEDQFPLQSMRIKGRVMIDGKTFATVKPSNKIQLDDELDLEKTVDGDSAHPKLTDDDFLICTYKIPGFCFTTKRWCIFQVALIQEIEFNLQAFRTLRLPQHQKEMIYSLVKTHSSNGFGFDDLIKGKGKGMVFLLHGLPGVGKTLTAESVADITKRPLYSVNCGELGINTNSVETNLSDALRLATTWNAIVLIDEADVFLEARSPNDLERNGLVSIFLRLLEYYQGILILTTNRIKVFDPAFKSRIHLAVKYHDLSPKSRRDLWKIFITSASSDTTPGWLDDEVLDRLAAEDINGRQVKNTVRTAQALAISESCPLGEKHINMSLSAMRIFETDFAEETAGDGDLVASEFTSNKRRSRERVCKGAQRLGGPCLNAILPMPRVGSESSTAR</sequence>
<dbReference type="GO" id="GO:0016887">
    <property type="term" value="F:ATP hydrolysis activity"/>
    <property type="evidence" value="ECO:0007669"/>
    <property type="project" value="InterPro"/>
</dbReference>
<dbReference type="Gene3D" id="1.25.40.10">
    <property type="entry name" value="Tetratricopeptide repeat domain"/>
    <property type="match status" value="2"/>
</dbReference>
<dbReference type="InterPro" id="IPR003593">
    <property type="entry name" value="AAA+_ATPase"/>
</dbReference>
<feature type="region of interest" description="Disordered" evidence="1">
    <location>
        <begin position="64"/>
        <end position="135"/>
    </location>
</feature>
<evidence type="ECO:0000313" key="4">
    <source>
        <dbReference type="Proteomes" id="UP000566819"/>
    </source>
</evidence>
<dbReference type="SUPFAM" id="SSF52540">
    <property type="entry name" value="P-loop containing nucleoside triphosphate hydrolases"/>
    <property type="match status" value="1"/>
</dbReference>
<dbReference type="CDD" id="cd19481">
    <property type="entry name" value="RecA-like_protease"/>
    <property type="match status" value="1"/>
</dbReference>
<reference evidence="3 4" key="1">
    <citation type="submission" date="2020-03" db="EMBL/GenBank/DDBJ databases">
        <title>Draft Genome Sequence of Cudoniella acicularis.</title>
        <authorList>
            <person name="Buettner E."/>
            <person name="Kellner H."/>
        </authorList>
    </citation>
    <scope>NUCLEOTIDE SEQUENCE [LARGE SCALE GENOMIC DNA]</scope>
    <source>
        <strain evidence="3 4">DSM 108380</strain>
    </source>
</reference>
<evidence type="ECO:0000313" key="3">
    <source>
        <dbReference type="EMBL" id="KAF4635385.1"/>
    </source>
</evidence>
<proteinExistence type="predicted"/>
<feature type="domain" description="AAA+ ATPase" evidence="2">
    <location>
        <begin position="1113"/>
        <end position="1237"/>
    </location>
</feature>
<protein>
    <recommendedName>
        <fullName evidence="2">AAA+ ATPase domain-containing protein</fullName>
    </recommendedName>
</protein>
<dbReference type="Proteomes" id="UP000566819">
    <property type="component" value="Unassembled WGS sequence"/>
</dbReference>
<dbReference type="InterPro" id="IPR025676">
    <property type="entry name" value="Clr5_dom"/>
</dbReference>
<feature type="region of interest" description="Disordered" evidence="1">
    <location>
        <begin position="1"/>
        <end position="24"/>
    </location>
</feature>
<dbReference type="InterPro" id="IPR011990">
    <property type="entry name" value="TPR-like_helical_dom_sf"/>
</dbReference>
<name>A0A8H4W8D7_9HELO</name>
<accession>A0A8H4W8D7</accession>
<dbReference type="GO" id="GO:0005524">
    <property type="term" value="F:ATP binding"/>
    <property type="evidence" value="ECO:0007669"/>
    <property type="project" value="InterPro"/>
</dbReference>
<dbReference type="InterPro" id="IPR054289">
    <property type="entry name" value="DUF7025"/>
</dbReference>
<dbReference type="SMART" id="SM00382">
    <property type="entry name" value="AAA"/>
    <property type="match status" value="1"/>
</dbReference>
<evidence type="ECO:0000259" key="2">
    <source>
        <dbReference type="SMART" id="SM00382"/>
    </source>
</evidence>
<dbReference type="Gene3D" id="3.40.50.300">
    <property type="entry name" value="P-loop containing nucleotide triphosphate hydrolases"/>
    <property type="match status" value="1"/>
</dbReference>
<evidence type="ECO:0000256" key="1">
    <source>
        <dbReference type="SAM" id="MobiDB-lite"/>
    </source>
</evidence>
<dbReference type="InterPro" id="IPR003959">
    <property type="entry name" value="ATPase_AAA_core"/>
</dbReference>
<keyword evidence="4" id="KW-1185">Reference proteome</keyword>
<dbReference type="SUPFAM" id="SSF48452">
    <property type="entry name" value="TPR-like"/>
    <property type="match status" value="1"/>
</dbReference>
<gene>
    <name evidence="3" type="ORF">G7Y89_g2715</name>
</gene>
<feature type="compositionally biased region" description="Polar residues" evidence="1">
    <location>
        <begin position="124"/>
        <end position="135"/>
    </location>
</feature>
<dbReference type="PANTHER" id="PTHR46411:SF3">
    <property type="entry name" value="AAA+ ATPASE DOMAIN-CONTAINING PROTEIN"/>
    <property type="match status" value="1"/>
</dbReference>
<organism evidence="3 4">
    <name type="scientific">Cudoniella acicularis</name>
    <dbReference type="NCBI Taxonomy" id="354080"/>
    <lineage>
        <taxon>Eukaryota</taxon>
        <taxon>Fungi</taxon>
        <taxon>Dikarya</taxon>
        <taxon>Ascomycota</taxon>
        <taxon>Pezizomycotina</taxon>
        <taxon>Leotiomycetes</taxon>
        <taxon>Helotiales</taxon>
        <taxon>Tricladiaceae</taxon>
        <taxon>Cudoniella</taxon>
    </lineage>
</organism>
<comment type="caution">
    <text evidence="3">The sequence shown here is derived from an EMBL/GenBank/DDBJ whole genome shotgun (WGS) entry which is preliminary data.</text>
</comment>
<dbReference type="OrthoDB" id="10042665at2759"/>
<dbReference type="Pfam" id="PF22942">
    <property type="entry name" value="DUF7025"/>
    <property type="match status" value="1"/>
</dbReference>